<comment type="caution">
    <text evidence="5">The sequence shown here is derived from an EMBL/GenBank/DDBJ whole genome shotgun (WGS) entry which is preliminary data.</text>
</comment>
<evidence type="ECO:0000259" key="4">
    <source>
        <dbReference type="Pfam" id="PF02272"/>
    </source>
</evidence>
<dbReference type="SUPFAM" id="SSF51735">
    <property type="entry name" value="NAD(P)-binding Rossmann-fold domains"/>
    <property type="match status" value="1"/>
</dbReference>
<feature type="region of interest" description="Disordered" evidence="1">
    <location>
        <begin position="489"/>
        <end position="513"/>
    </location>
</feature>
<protein>
    <submittedName>
        <fullName evidence="5">NAD-binding protein</fullName>
    </submittedName>
</protein>
<organism evidence="5 7">
    <name type="scientific">Haloterrigena gelatinilytica</name>
    <dbReference type="NCBI Taxonomy" id="2741724"/>
    <lineage>
        <taxon>Archaea</taxon>
        <taxon>Methanobacteriati</taxon>
        <taxon>Methanobacteriota</taxon>
        <taxon>Stenosarchaea group</taxon>
        <taxon>Halobacteria</taxon>
        <taxon>Halobacteriales</taxon>
        <taxon>Natrialbaceae</taxon>
        <taxon>Haloterrigena</taxon>
    </lineage>
</organism>
<evidence type="ECO:0000313" key="5">
    <source>
        <dbReference type="EMBL" id="NUB91363.1"/>
    </source>
</evidence>
<evidence type="ECO:0000256" key="1">
    <source>
        <dbReference type="SAM" id="MobiDB-lite"/>
    </source>
</evidence>
<feature type="domain" description="RCK N-terminal" evidence="3">
    <location>
        <begin position="5"/>
        <end position="100"/>
    </location>
</feature>
<dbReference type="SUPFAM" id="SSF64182">
    <property type="entry name" value="DHH phosphoesterases"/>
    <property type="match status" value="1"/>
</dbReference>
<dbReference type="InterPro" id="IPR036291">
    <property type="entry name" value="NAD(P)-bd_dom_sf"/>
</dbReference>
<name>A0A8J8KEL8_9EURY</name>
<dbReference type="GO" id="GO:0006813">
    <property type="term" value="P:potassium ion transport"/>
    <property type="evidence" value="ECO:0007669"/>
    <property type="project" value="InterPro"/>
</dbReference>
<dbReference type="InterPro" id="IPR038763">
    <property type="entry name" value="DHH_sf"/>
</dbReference>
<dbReference type="GO" id="GO:0003676">
    <property type="term" value="F:nucleic acid binding"/>
    <property type="evidence" value="ECO:0007669"/>
    <property type="project" value="InterPro"/>
</dbReference>
<dbReference type="EMBL" id="JABURA010000001">
    <property type="protein sequence ID" value="NUB91363.1"/>
    <property type="molecule type" value="Genomic_DNA"/>
</dbReference>
<evidence type="ECO:0000313" key="7">
    <source>
        <dbReference type="Proteomes" id="UP000728647"/>
    </source>
</evidence>
<dbReference type="InterPro" id="IPR003156">
    <property type="entry name" value="DHHA1_dom"/>
</dbReference>
<evidence type="ECO:0000313" key="6">
    <source>
        <dbReference type="EMBL" id="NUC72898.1"/>
    </source>
</evidence>
<dbReference type="Pfam" id="PF02254">
    <property type="entry name" value="TrkA_N"/>
    <property type="match status" value="1"/>
</dbReference>
<evidence type="ECO:0000259" key="3">
    <source>
        <dbReference type="Pfam" id="PF02254"/>
    </source>
</evidence>
<dbReference type="PANTHER" id="PTHR47618:SF1">
    <property type="entry name" value="BIFUNCTIONAL OLIGORIBONUCLEASE AND PAP PHOSPHATASE NRNA"/>
    <property type="match status" value="1"/>
</dbReference>
<dbReference type="InterPro" id="IPR001667">
    <property type="entry name" value="DDH_dom"/>
</dbReference>
<dbReference type="EMBL" id="JABUQZ010000001">
    <property type="protein sequence ID" value="NUC72898.1"/>
    <property type="molecule type" value="Genomic_DNA"/>
</dbReference>
<keyword evidence="8" id="KW-1185">Reference proteome</keyword>
<accession>A0A8J8KEL8</accession>
<dbReference type="Gene3D" id="3.90.1640.10">
    <property type="entry name" value="inorganic pyrophosphatase (n-terminal core)"/>
    <property type="match status" value="1"/>
</dbReference>
<evidence type="ECO:0000313" key="8">
    <source>
        <dbReference type="Proteomes" id="UP001016761"/>
    </source>
</evidence>
<dbReference type="PANTHER" id="PTHR47618">
    <property type="entry name" value="BIFUNCTIONAL OLIGORIBONUCLEASE AND PAP PHOSPHATASE NRNA"/>
    <property type="match status" value="1"/>
</dbReference>
<dbReference type="RefSeq" id="WP_174680780.1">
    <property type="nucleotide sequence ID" value="NZ_JABUQZ010000001.1"/>
</dbReference>
<feature type="domain" description="DDH" evidence="2">
    <location>
        <begin position="158"/>
        <end position="300"/>
    </location>
</feature>
<dbReference type="Proteomes" id="UP000728647">
    <property type="component" value="Unassembled WGS sequence"/>
</dbReference>
<dbReference type="AlphaFoldDB" id="A0A8J8KEL8"/>
<dbReference type="InterPro" id="IPR051319">
    <property type="entry name" value="Oligoribo/pAp-PDE_c-di-AMP_PDE"/>
</dbReference>
<proteinExistence type="predicted"/>
<evidence type="ECO:0000259" key="2">
    <source>
        <dbReference type="Pfam" id="PF01368"/>
    </source>
</evidence>
<feature type="domain" description="DHHA1" evidence="4">
    <location>
        <begin position="359"/>
        <end position="464"/>
    </location>
</feature>
<reference evidence="5 8" key="1">
    <citation type="submission" date="2020-06" db="EMBL/GenBank/DDBJ databases">
        <title>Haloterrigena sp. nov., an extremely halophilic archaeon isolated from a saline sediment.</title>
        <authorList>
            <person name="Liu B.-B."/>
        </authorList>
    </citation>
    <scope>NUCLEOTIDE SEQUENCE</scope>
    <source>
        <strain evidence="5">SYSU A121-1</strain>
        <strain evidence="6 8">SYSU A558-1</strain>
    </source>
</reference>
<dbReference type="Pfam" id="PF01368">
    <property type="entry name" value="DHH"/>
    <property type="match status" value="1"/>
</dbReference>
<dbReference type="Proteomes" id="UP001016761">
    <property type="component" value="Unassembled WGS sequence"/>
</dbReference>
<sequence>MVFRLVLGCGTVGRQVVERFPERDARTGDRLLVVTDDESVAETLRDESLPARRADPTDPSVIANLETPDVIFVAGDRTDRNRLALVRARERFPTSSIVAYMGGNATEADRTRFEELANYVVDARRSMVDHILEGTVSPSAGAAIGLRKQLAEIDGRLAVVMHDNPDPDAIASAVALVDIAAEMGVDADACYFGEISHQENRAMVNLLDLDLRNLSPSDSLDDYSAFALVDHSRPGVNDQLPEGLHIDIVIDHHPPRGPVPGEFVDLREGAGATSSVLTEYLDRFSLEPRRPTATALLYGIRIDTNDFTREVSPADFNAASVLWPHADTSMLEQIEQPTVEGDTLETIARAIKNRIQRDSVAVASVGEITNRDALPQAAEQLLSMEGIETTLIFGFRDEMVFVSARSRAADVDLGETVRDAFDRIGSAGGHADMAGAQLELGILGNADDADEVESIVSVVEEVITNRFFEAIDTGPGTPVGVYTQTSERLFSVDDESESPSRNRTSADENGESV</sequence>
<dbReference type="InterPro" id="IPR003148">
    <property type="entry name" value="RCK_N"/>
</dbReference>
<dbReference type="OrthoDB" id="350705at2157"/>
<gene>
    <name evidence="5" type="ORF">HT576_10075</name>
    <name evidence="6" type="ORF">HTZ84_11350</name>
</gene>
<dbReference type="Pfam" id="PF02272">
    <property type="entry name" value="DHHA1"/>
    <property type="match status" value="1"/>
</dbReference>
<dbReference type="Gene3D" id="3.40.50.720">
    <property type="entry name" value="NAD(P)-binding Rossmann-like Domain"/>
    <property type="match status" value="1"/>
</dbReference>